<feature type="region of interest" description="Disordered" evidence="6">
    <location>
        <begin position="400"/>
        <end position="458"/>
    </location>
</feature>
<feature type="domain" description="Peptidase S8/S53" evidence="9">
    <location>
        <begin position="53"/>
        <end position="306"/>
    </location>
</feature>
<dbReference type="InterPro" id="IPR000209">
    <property type="entry name" value="Peptidase_S8/S53_dom"/>
</dbReference>
<feature type="signal peptide" evidence="8">
    <location>
        <begin position="1"/>
        <end position="29"/>
    </location>
</feature>
<dbReference type="InterPro" id="IPR050131">
    <property type="entry name" value="Peptidase_S8_subtilisin-like"/>
</dbReference>
<gene>
    <name evidence="10" type="ORF">ACFPZF_24320</name>
</gene>
<organism evidence="10 11">
    <name type="scientific">Kitasatospora cinereorecta</name>
    <dbReference type="NCBI Taxonomy" id="285560"/>
    <lineage>
        <taxon>Bacteria</taxon>
        <taxon>Bacillati</taxon>
        <taxon>Actinomycetota</taxon>
        <taxon>Actinomycetes</taxon>
        <taxon>Kitasatosporales</taxon>
        <taxon>Streptomycetaceae</taxon>
        <taxon>Kitasatospora</taxon>
    </lineage>
</organism>
<dbReference type="Gene3D" id="3.40.50.200">
    <property type="entry name" value="Peptidase S8/S53 domain"/>
    <property type="match status" value="1"/>
</dbReference>
<keyword evidence="3 5" id="KW-0378">Hydrolase</keyword>
<feature type="compositionally biased region" description="Low complexity" evidence="6">
    <location>
        <begin position="325"/>
        <end position="349"/>
    </location>
</feature>
<keyword evidence="7" id="KW-0472">Membrane</keyword>
<evidence type="ECO:0000256" key="7">
    <source>
        <dbReference type="SAM" id="Phobius"/>
    </source>
</evidence>
<keyword evidence="7" id="KW-1133">Transmembrane helix</keyword>
<accession>A0ABW0VF03</accession>
<protein>
    <submittedName>
        <fullName evidence="10">S8 family serine peptidase</fullName>
    </submittedName>
</protein>
<proteinExistence type="inferred from homology"/>
<evidence type="ECO:0000313" key="10">
    <source>
        <dbReference type="EMBL" id="MFC5644475.1"/>
    </source>
</evidence>
<keyword evidence="2 5" id="KW-0645">Protease</keyword>
<sequence>MTLTKATRVLGATTLAGAMLFTAAPASSADQVRDGQWVNSYFDLTKVWSVSKGDGVIVAVIDEGVDASHPDLSGSVLPGIDATGKGLDQHPTENHGTKMAGIIAAHGHGSGNAEGAVGLAPGAKILPVYKLAADGSDGIPQGIRWSVDHGAKVINISQGSSDAPKSIPQMNDAVAYAAQHDVLIVAAAGNSGLGKVENPANEPGVLAVSATDKTDAMWSQSNYGAEVLLAAPGVRIVSTGACSGGQYCIGDGTSDSVAYVSAAAALVRAKFPKLTAGQVVNRLTKSAFLPAAVSGAKLPDAHYGYGIIRPYDALTKDIPAGPAQGPLAKPASAPSGASSPSGQATSGGSDQASGLPSLPGVPKGNGSDTTLSFGGLFAAIGAVVAIVIIAIIVLAIKGRRRRPAGPVPPQGQPPYGAAPNWPPAQQPYGNQAPPPGYPQQNPYQSNNPYNPGGNQSQR</sequence>
<evidence type="ECO:0000259" key="9">
    <source>
        <dbReference type="Pfam" id="PF00082"/>
    </source>
</evidence>
<dbReference type="InterPro" id="IPR015500">
    <property type="entry name" value="Peptidase_S8_subtilisin-rel"/>
</dbReference>
<evidence type="ECO:0000256" key="4">
    <source>
        <dbReference type="ARBA" id="ARBA00022825"/>
    </source>
</evidence>
<evidence type="ECO:0000313" key="11">
    <source>
        <dbReference type="Proteomes" id="UP001596066"/>
    </source>
</evidence>
<dbReference type="PRINTS" id="PR00723">
    <property type="entry name" value="SUBTILISIN"/>
</dbReference>
<dbReference type="PROSITE" id="PS51892">
    <property type="entry name" value="SUBTILASE"/>
    <property type="match status" value="1"/>
</dbReference>
<feature type="chain" id="PRO_5045535522" evidence="8">
    <location>
        <begin position="30"/>
        <end position="458"/>
    </location>
</feature>
<keyword evidence="11" id="KW-1185">Reference proteome</keyword>
<dbReference type="InterPro" id="IPR036852">
    <property type="entry name" value="Peptidase_S8/S53_dom_sf"/>
</dbReference>
<evidence type="ECO:0000256" key="3">
    <source>
        <dbReference type="ARBA" id="ARBA00022801"/>
    </source>
</evidence>
<feature type="region of interest" description="Disordered" evidence="6">
    <location>
        <begin position="322"/>
        <end position="363"/>
    </location>
</feature>
<reference evidence="11" key="1">
    <citation type="journal article" date="2019" name="Int. J. Syst. Evol. Microbiol.">
        <title>The Global Catalogue of Microorganisms (GCM) 10K type strain sequencing project: providing services to taxonomists for standard genome sequencing and annotation.</title>
        <authorList>
            <consortium name="The Broad Institute Genomics Platform"/>
            <consortium name="The Broad Institute Genome Sequencing Center for Infectious Disease"/>
            <person name="Wu L."/>
            <person name="Ma J."/>
        </authorList>
    </citation>
    <scope>NUCLEOTIDE SEQUENCE [LARGE SCALE GENOMIC DNA]</scope>
    <source>
        <strain evidence="11">CGMCC 4.1622</strain>
    </source>
</reference>
<keyword evidence="8" id="KW-0732">Signal</keyword>
<keyword evidence="7" id="KW-0812">Transmembrane</keyword>
<keyword evidence="4 5" id="KW-0720">Serine protease</keyword>
<feature type="compositionally biased region" description="Low complexity" evidence="6">
    <location>
        <begin position="438"/>
        <end position="458"/>
    </location>
</feature>
<dbReference type="PANTHER" id="PTHR43806">
    <property type="entry name" value="PEPTIDASE S8"/>
    <property type="match status" value="1"/>
</dbReference>
<evidence type="ECO:0000256" key="5">
    <source>
        <dbReference type="PROSITE-ProRule" id="PRU01240"/>
    </source>
</evidence>
<dbReference type="Proteomes" id="UP001596066">
    <property type="component" value="Unassembled WGS sequence"/>
</dbReference>
<feature type="active site" description="Charge relay system" evidence="5">
    <location>
        <position position="62"/>
    </location>
</feature>
<feature type="active site" description="Charge relay system" evidence="5">
    <location>
        <position position="95"/>
    </location>
</feature>
<comment type="similarity">
    <text evidence="1 5">Belongs to the peptidase S8 family.</text>
</comment>
<feature type="active site" description="Charge relay system" evidence="5">
    <location>
        <position position="254"/>
    </location>
</feature>
<evidence type="ECO:0000256" key="8">
    <source>
        <dbReference type="SAM" id="SignalP"/>
    </source>
</evidence>
<evidence type="ECO:0000256" key="1">
    <source>
        <dbReference type="ARBA" id="ARBA00011073"/>
    </source>
</evidence>
<dbReference type="PANTHER" id="PTHR43806:SF11">
    <property type="entry name" value="CEREVISIN-RELATED"/>
    <property type="match status" value="1"/>
</dbReference>
<dbReference type="SUPFAM" id="SSF52743">
    <property type="entry name" value="Subtilisin-like"/>
    <property type="match status" value="1"/>
</dbReference>
<name>A0ABW0VF03_9ACTN</name>
<dbReference type="Pfam" id="PF00082">
    <property type="entry name" value="Peptidase_S8"/>
    <property type="match status" value="1"/>
</dbReference>
<dbReference type="EMBL" id="JBHSOC010000047">
    <property type="protein sequence ID" value="MFC5644475.1"/>
    <property type="molecule type" value="Genomic_DNA"/>
</dbReference>
<evidence type="ECO:0000256" key="6">
    <source>
        <dbReference type="SAM" id="MobiDB-lite"/>
    </source>
</evidence>
<dbReference type="RefSeq" id="WP_346142858.1">
    <property type="nucleotide sequence ID" value="NZ_BAAAUA010000011.1"/>
</dbReference>
<comment type="caution">
    <text evidence="10">The sequence shown here is derived from an EMBL/GenBank/DDBJ whole genome shotgun (WGS) entry which is preliminary data.</text>
</comment>
<feature type="transmembrane region" description="Helical" evidence="7">
    <location>
        <begin position="373"/>
        <end position="396"/>
    </location>
</feature>
<evidence type="ECO:0000256" key="2">
    <source>
        <dbReference type="ARBA" id="ARBA00022670"/>
    </source>
</evidence>